<feature type="signal peptide" evidence="2">
    <location>
        <begin position="1"/>
        <end position="21"/>
    </location>
</feature>
<evidence type="ECO:0000259" key="3">
    <source>
        <dbReference type="Pfam" id="PF04773"/>
    </source>
</evidence>
<evidence type="ECO:0000313" key="4">
    <source>
        <dbReference type="EMBL" id="MEN3069293.1"/>
    </source>
</evidence>
<dbReference type="EMBL" id="JBDIVE010000006">
    <property type="protein sequence ID" value="MEN3069293.1"/>
    <property type="molecule type" value="Genomic_DNA"/>
</dbReference>
<keyword evidence="5" id="KW-1185">Reference proteome</keyword>
<dbReference type="RefSeq" id="WP_345920063.1">
    <property type="nucleotide sequence ID" value="NZ_JBDIVE010000006.1"/>
</dbReference>
<dbReference type="Gene3D" id="2.60.120.1440">
    <property type="match status" value="1"/>
</dbReference>
<feature type="domain" description="FecR protein" evidence="3">
    <location>
        <begin position="54"/>
        <end position="153"/>
    </location>
</feature>
<dbReference type="InterPro" id="IPR006860">
    <property type="entry name" value="FecR"/>
</dbReference>
<name>A0ABU9Z0H9_9RHOO</name>
<evidence type="ECO:0000313" key="5">
    <source>
        <dbReference type="Proteomes" id="UP001410394"/>
    </source>
</evidence>
<feature type="region of interest" description="Disordered" evidence="1">
    <location>
        <begin position="161"/>
        <end position="184"/>
    </location>
</feature>
<accession>A0ABU9Z0H9</accession>
<reference evidence="4 5" key="1">
    <citation type="journal article" date="2018" name="Int. J. Syst. Evol. Microbiol.">
        <title>Uliginosibacterium sediminicola sp. nov., isolated from freshwater sediment.</title>
        <authorList>
            <person name="Hwang W.M."/>
            <person name="Kim S.M."/>
            <person name="Kang K."/>
            <person name="Ahn T.Y."/>
        </authorList>
    </citation>
    <scope>NUCLEOTIDE SEQUENCE [LARGE SCALE GENOMIC DNA]</scope>
    <source>
        <strain evidence="4 5">M1-21</strain>
    </source>
</reference>
<feature type="chain" id="PRO_5046985771" evidence="2">
    <location>
        <begin position="22"/>
        <end position="211"/>
    </location>
</feature>
<comment type="caution">
    <text evidence="4">The sequence shown here is derived from an EMBL/GenBank/DDBJ whole genome shotgun (WGS) entry which is preliminary data.</text>
</comment>
<keyword evidence="2" id="KW-0732">Signal</keyword>
<gene>
    <name evidence="4" type="ORF">ABDB84_12450</name>
</gene>
<evidence type="ECO:0000256" key="2">
    <source>
        <dbReference type="SAM" id="SignalP"/>
    </source>
</evidence>
<dbReference type="PANTHER" id="PTHR38731:SF3">
    <property type="entry name" value="BLL6125 PROTEIN"/>
    <property type="match status" value="1"/>
</dbReference>
<evidence type="ECO:0000256" key="1">
    <source>
        <dbReference type="SAM" id="MobiDB-lite"/>
    </source>
</evidence>
<dbReference type="Proteomes" id="UP001410394">
    <property type="component" value="Unassembled WGS sequence"/>
</dbReference>
<dbReference type="Pfam" id="PF04773">
    <property type="entry name" value="FecR"/>
    <property type="match status" value="1"/>
</dbReference>
<organism evidence="4 5">
    <name type="scientific">Uliginosibacterium sediminicola</name>
    <dbReference type="NCBI Taxonomy" id="2024550"/>
    <lineage>
        <taxon>Bacteria</taxon>
        <taxon>Pseudomonadati</taxon>
        <taxon>Pseudomonadota</taxon>
        <taxon>Betaproteobacteria</taxon>
        <taxon>Rhodocyclales</taxon>
        <taxon>Zoogloeaceae</taxon>
        <taxon>Uliginosibacterium</taxon>
    </lineage>
</organism>
<protein>
    <submittedName>
        <fullName evidence="4">FecR family protein</fullName>
    </submittedName>
</protein>
<proteinExistence type="predicted"/>
<dbReference type="PANTHER" id="PTHR38731">
    <property type="entry name" value="LIPL45-RELATED LIPOPROTEIN-RELATED"/>
    <property type="match status" value="1"/>
</dbReference>
<sequence length="211" mass="22297">MKTTRVFVCMTLAIASAAIQAASVAEVVAVRGETHLGAGGPPLSLGQKLDAGHQIHTGADGRVRVRFIDGSTVVVADRSELKIERFDAPADKAREASLVLEKGLMGQQVSRQAAGKWQVRTPTAVTAVRGTEFFVEVSTDLSTAVSVQSGEVEVEAIESAADGTTRKLRPPSKTSLSRPREGTDCSLARGCTPAALWSPTRIQAALERLSF</sequence>